<dbReference type="RefSeq" id="WP_230338783.1">
    <property type="nucleotide sequence ID" value="NZ_CP069798.1"/>
</dbReference>
<feature type="transmembrane region" description="Helical" evidence="1">
    <location>
        <begin position="59"/>
        <end position="82"/>
    </location>
</feature>
<reference evidence="2" key="1">
    <citation type="submission" date="2021-02" db="EMBL/GenBank/DDBJ databases">
        <title>Neisseriaceae sp. 26B isolated from the cloaca of a Common Toad-headed Turtle (Mesoclemmys nasuta).</title>
        <authorList>
            <person name="Spergser J."/>
            <person name="Busse H.-J."/>
        </authorList>
    </citation>
    <scope>NUCLEOTIDE SEQUENCE</scope>
    <source>
        <strain evidence="2">26B</strain>
    </source>
</reference>
<dbReference type="AlphaFoldDB" id="A0A892ZKR6"/>
<organism evidence="2 3">
    <name type="scientific">Paralysiella testudinis</name>
    <dbReference type="NCBI Taxonomy" id="2809020"/>
    <lineage>
        <taxon>Bacteria</taxon>
        <taxon>Pseudomonadati</taxon>
        <taxon>Pseudomonadota</taxon>
        <taxon>Betaproteobacteria</taxon>
        <taxon>Neisseriales</taxon>
        <taxon>Neisseriaceae</taxon>
        <taxon>Paralysiella</taxon>
    </lineage>
</organism>
<dbReference type="KEGG" id="ptes:JQU52_12395"/>
<keyword evidence="3" id="KW-1185">Reference proteome</keyword>
<evidence type="ECO:0000313" key="2">
    <source>
        <dbReference type="EMBL" id="QRQ81489.1"/>
    </source>
</evidence>
<keyword evidence="1" id="KW-0812">Transmembrane</keyword>
<sequence length="129" mass="13876">MSPDGTDCLLLRFGQHAGAGFGAGLFIFDRICVFPVENGFEINIVFLANAAMLSSDSCISFLILGVVLALPCNMLAISRSLLIGVMILHKIQGLNSGNNDRNFSCVKEFPLQLVGEKDKTKITNIAGKQ</sequence>
<accession>A0A892ZKR6</accession>
<evidence type="ECO:0000256" key="1">
    <source>
        <dbReference type="SAM" id="Phobius"/>
    </source>
</evidence>
<gene>
    <name evidence="2" type="ORF">JQU52_12395</name>
</gene>
<keyword evidence="1" id="KW-1133">Transmembrane helix</keyword>
<name>A0A892ZKR6_9NEIS</name>
<evidence type="ECO:0000313" key="3">
    <source>
        <dbReference type="Proteomes" id="UP000653156"/>
    </source>
</evidence>
<dbReference type="Proteomes" id="UP000653156">
    <property type="component" value="Chromosome"/>
</dbReference>
<proteinExistence type="predicted"/>
<keyword evidence="1" id="KW-0472">Membrane</keyword>
<protein>
    <submittedName>
        <fullName evidence="2">Uncharacterized protein</fullName>
    </submittedName>
</protein>
<dbReference type="EMBL" id="CP069798">
    <property type="protein sequence ID" value="QRQ81489.1"/>
    <property type="molecule type" value="Genomic_DNA"/>
</dbReference>